<feature type="domain" description="EMI" evidence="8">
    <location>
        <begin position="40"/>
        <end position="121"/>
    </location>
</feature>
<dbReference type="InterPro" id="IPR000742">
    <property type="entry name" value="EGF"/>
</dbReference>
<feature type="disulfide bond" evidence="5">
    <location>
        <begin position="928"/>
        <end position="937"/>
    </location>
</feature>
<dbReference type="SMART" id="SM00180">
    <property type="entry name" value="EGF_Lam"/>
    <property type="match status" value="13"/>
</dbReference>
<feature type="disulfide bond" evidence="5">
    <location>
        <begin position="1161"/>
        <end position="1170"/>
    </location>
</feature>
<dbReference type="FunFam" id="2.10.25.10:FF:000038">
    <property type="entry name" value="Fibrillin 2"/>
    <property type="match status" value="1"/>
</dbReference>
<proteinExistence type="predicted"/>
<dbReference type="PROSITE" id="PS01187">
    <property type="entry name" value="EGF_CA"/>
    <property type="match status" value="3"/>
</dbReference>
<feature type="domain" description="EGF-like" evidence="7">
    <location>
        <begin position="1007"/>
        <end position="1042"/>
    </location>
</feature>
<keyword evidence="4 5" id="KW-1015">Disulfide bond</keyword>
<dbReference type="InterPro" id="IPR049883">
    <property type="entry name" value="NOTCH1_EGF-like"/>
</dbReference>
<reference evidence="9" key="1">
    <citation type="submission" date="2025-08" db="UniProtKB">
        <authorList>
            <consortium name="Ensembl"/>
        </authorList>
    </citation>
    <scope>IDENTIFICATION</scope>
</reference>
<keyword evidence="10" id="KW-1185">Reference proteome</keyword>
<dbReference type="SMART" id="SM00181">
    <property type="entry name" value="EGF"/>
    <property type="match status" value="21"/>
</dbReference>
<organism evidence="9 10">
    <name type="scientific">Fundulus heteroclitus</name>
    <name type="common">Killifish</name>
    <name type="synonym">Mummichog</name>
    <dbReference type="NCBI Taxonomy" id="8078"/>
    <lineage>
        <taxon>Eukaryota</taxon>
        <taxon>Metazoa</taxon>
        <taxon>Chordata</taxon>
        <taxon>Craniata</taxon>
        <taxon>Vertebrata</taxon>
        <taxon>Euteleostomi</taxon>
        <taxon>Actinopterygii</taxon>
        <taxon>Neopterygii</taxon>
        <taxon>Teleostei</taxon>
        <taxon>Neoteleostei</taxon>
        <taxon>Acanthomorphata</taxon>
        <taxon>Ovalentaria</taxon>
        <taxon>Atherinomorphae</taxon>
        <taxon>Cyprinodontiformes</taxon>
        <taxon>Fundulidae</taxon>
        <taxon>Fundulus</taxon>
    </lineage>
</organism>
<dbReference type="Pfam" id="PF07645">
    <property type="entry name" value="EGF_CA"/>
    <property type="match status" value="3"/>
</dbReference>
<dbReference type="PRINTS" id="PR00011">
    <property type="entry name" value="EGFLAMININ"/>
</dbReference>
<feature type="disulfide bond" evidence="5">
    <location>
        <begin position="1032"/>
        <end position="1041"/>
    </location>
</feature>
<feature type="domain" description="EGF-like" evidence="7">
    <location>
        <begin position="1136"/>
        <end position="1171"/>
    </location>
</feature>
<dbReference type="Proteomes" id="UP000265000">
    <property type="component" value="Unplaced"/>
</dbReference>
<dbReference type="PANTHER" id="PTHR24035:SF138">
    <property type="entry name" value="MULTIPLE EPIDERMAL GROWTH FACTOR-LIKE DOMAINS PROTEIN 6"/>
    <property type="match status" value="1"/>
</dbReference>
<evidence type="ECO:0000256" key="6">
    <source>
        <dbReference type="SAM" id="SignalP"/>
    </source>
</evidence>
<dbReference type="InterPro" id="IPR002049">
    <property type="entry name" value="LE_dom"/>
</dbReference>
<dbReference type="FunFam" id="2.170.300.10:FF:000041">
    <property type="entry name" value="Tyrosine protein kinase receptor tie-1, putative"/>
    <property type="match status" value="3"/>
</dbReference>
<dbReference type="FunFam" id="2.10.25.10:FF:000037">
    <property type="entry name" value="Signal peptide, CUB domain and EGF-like domain-containing 2"/>
    <property type="match status" value="2"/>
</dbReference>
<evidence type="ECO:0000313" key="10">
    <source>
        <dbReference type="Proteomes" id="UP000265000"/>
    </source>
</evidence>
<dbReference type="PROSITE" id="PS00010">
    <property type="entry name" value="ASX_HYDROXYL"/>
    <property type="match status" value="1"/>
</dbReference>
<name>A0A3Q2SQ93_FUNHE</name>
<dbReference type="PROSITE" id="PS51041">
    <property type="entry name" value="EMI"/>
    <property type="match status" value="1"/>
</dbReference>
<feature type="domain" description="EGF-like" evidence="7">
    <location>
        <begin position="908"/>
        <end position="938"/>
    </location>
</feature>
<dbReference type="GeneTree" id="ENSGT00940000156971"/>
<evidence type="ECO:0000259" key="8">
    <source>
        <dbReference type="PROSITE" id="PS51041"/>
    </source>
</evidence>
<keyword evidence="2 6" id="KW-0732">Signal</keyword>
<comment type="caution">
    <text evidence="5">Lacks conserved residue(s) required for the propagation of feature annotation.</text>
</comment>
<evidence type="ECO:0000256" key="1">
    <source>
        <dbReference type="ARBA" id="ARBA00022536"/>
    </source>
</evidence>
<evidence type="ECO:0000256" key="3">
    <source>
        <dbReference type="ARBA" id="ARBA00022737"/>
    </source>
</evidence>
<dbReference type="InterPro" id="IPR001881">
    <property type="entry name" value="EGF-like_Ca-bd_dom"/>
</dbReference>
<evidence type="ECO:0000313" key="9">
    <source>
        <dbReference type="Ensembl" id="ENSFHEP00000001378.1"/>
    </source>
</evidence>
<protein>
    <submittedName>
        <fullName evidence="9">EGF-like and EMI domain containing 1</fullName>
    </submittedName>
</protein>
<dbReference type="SUPFAM" id="SSF57196">
    <property type="entry name" value="EGF/Laminin"/>
    <property type="match status" value="3"/>
</dbReference>
<dbReference type="InterPro" id="IPR009030">
    <property type="entry name" value="Growth_fac_rcpt_cys_sf"/>
</dbReference>
<evidence type="ECO:0000256" key="5">
    <source>
        <dbReference type="PROSITE-ProRule" id="PRU00076"/>
    </source>
</evidence>
<dbReference type="GO" id="GO:0030855">
    <property type="term" value="P:epithelial cell differentiation"/>
    <property type="evidence" value="ECO:0007669"/>
    <property type="project" value="UniProtKB-ARBA"/>
</dbReference>
<keyword evidence="1 5" id="KW-0245">EGF-like domain</keyword>
<dbReference type="SUPFAM" id="SSF57184">
    <property type="entry name" value="Growth factor receptor domain"/>
    <property type="match status" value="1"/>
</dbReference>
<dbReference type="InterPro" id="IPR052108">
    <property type="entry name" value="MEGF/SIB"/>
</dbReference>
<feature type="chain" id="PRO_5018576530" evidence="6">
    <location>
        <begin position="23"/>
        <end position="1321"/>
    </location>
</feature>
<dbReference type="Gene3D" id="2.10.25.10">
    <property type="entry name" value="Laminin"/>
    <property type="match status" value="7"/>
</dbReference>
<keyword evidence="3" id="KW-0677">Repeat</keyword>
<dbReference type="GO" id="GO:0005509">
    <property type="term" value="F:calcium ion binding"/>
    <property type="evidence" value="ECO:0007669"/>
    <property type="project" value="InterPro"/>
</dbReference>
<dbReference type="Pfam" id="PF14670">
    <property type="entry name" value="FXa_inhibition"/>
    <property type="match status" value="2"/>
</dbReference>
<dbReference type="PROSITE" id="PS01186">
    <property type="entry name" value="EGF_2"/>
    <property type="match status" value="2"/>
</dbReference>
<dbReference type="Pfam" id="PF00053">
    <property type="entry name" value="EGF_laminin"/>
    <property type="match status" value="6"/>
</dbReference>
<accession>A0A3Q2SQ93</accession>
<evidence type="ECO:0000256" key="2">
    <source>
        <dbReference type="ARBA" id="ARBA00022729"/>
    </source>
</evidence>
<feature type="signal peptide" evidence="6">
    <location>
        <begin position="1"/>
        <end position="22"/>
    </location>
</feature>
<dbReference type="InterPro" id="IPR000152">
    <property type="entry name" value="EGF-type_Asp/Asn_hydroxyl_site"/>
</dbReference>
<dbReference type="PANTHER" id="PTHR24035">
    <property type="entry name" value="MULTIPLE EPIDERMAL GROWTH FACTOR-LIKE DOMAINS PROTEIN"/>
    <property type="match status" value="1"/>
</dbReference>
<dbReference type="PROSITE" id="PS00022">
    <property type="entry name" value="EGF_1"/>
    <property type="match status" value="10"/>
</dbReference>
<evidence type="ECO:0000259" key="7">
    <source>
        <dbReference type="PROSITE" id="PS50026"/>
    </source>
</evidence>
<dbReference type="STRING" id="8078.ENSFHEP00000001378"/>
<dbReference type="InterPro" id="IPR018097">
    <property type="entry name" value="EGF_Ca-bd_CS"/>
</dbReference>
<dbReference type="PROSITE" id="PS50026">
    <property type="entry name" value="EGF_3"/>
    <property type="match status" value="4"/>
</dbReference>
<dbReference type="InterPro" id="IPR011489">
    <property type="entry name" value="EMI_domain"/>
</dbReference>
<dbReference type="Ensembl" id="ENSFHET00000013987.1">
    <property type="protein sequence ID" value="ENSFHEP00000001378.1"/>
    <property type="gene ID" value="ENSFHEG00000002159.1"/>
</dbReference>
<reference evidence="9" key="2">
    <citation type="submission" date="2025-09" db="UniProtKB">
        <authorList>
            <consortium name="Ensembl"/>
        </authorList>
    </citation>
    <scope>IDENTIFICATION</scope>
</reference>
<evidence type="ECO:0000256" key="4">
    <source>
        <dbReference type="ARBA" id="ARBA00023157"/>
    </source>
</evidence>
<dbReference type="Gene3D" id="2.170.300.10">
    <property type="entry name" value="Tie2 ligand-binding domain superfamily"/>
    <property type="match status" value="6"/>
</dbReference>
<dbReference type="FunFam" id="2.170.300.10:FF:000002">
    <property type="entry name" value="Multiple epidermal growth factor-like domains 10"/>
    <property type="match status" value="2"/>
</dbReference>
<feature type="domain" description="EGF-like" evidence="7">
    <location>
        <begin position="268"/>
        <end position="308"/>
    </location>
</feature>
<dbReference type="SMART" id="SM00179">
    <property type="entry name" value="EGF_CA"/>
    <property type="match status" value="6"/>
</dbReference>
<sequence>EPLPAAARLAWLVVVFSSSLLANSTNYITLLRTIPIPIHRPNVCTNQEMSMLGVRQPCIQAFTRMVKVWKQSCTSHRWCVGYERRTTYYTVYRQAYSMDFQRVYKCCPGWTQKHNETGCLHNVNECEVDEGGCEGHCCNTVGSYYCKCPEGSEVGPDGKACRADECSDISFFLPFMPLSLFCSKAVNSCFILNGGCEHKCVDVGNNQYKCECRRNYQLKRDGRRCERKDPCKERNGGCTQLCHSEGGRVHCSCHPGFKLSGDGKDCEDVDECSSGHAKCSHGCVNTLGSFSCVCNPGFELGADGKQCYRIEMEIVNSCEKNNGGCSHHCEHTTNGPHCSCNQGYQLDQNRKTCVDIDECVSEESCCSHDCRNYPGGYECSCRGGHRLNPDGCGCDGEHHSKTAAGGQGCPPLGEERDSFVPKQENHTLVTDRGSPPCVSAACPQGSYGKACNGLCRCLNGGSCDPVTGKCLCPLGVKGQFCEDGCPAGYFGRHCRQKCRCPNNGPCHRLYGACLCSPGLYGRFCHLACPRWTHGAGCSKECKCVREHSSGCDPKTGSCFCEAAYHGLLCEKECDPGFFGARCEWSCDCPGGGSCDPKTGECSQRCPAGLQGNQCHQACQTGNYGENCRLSCDCRGAPCDPVTGECDCPAGKRGSSCQEGVYLVTLSLTDSLQKQHHSVRSSLNSLTSWTFICLRFAKIPHDHHYHQKELIQTLCLCSACEAGLWGRGCISRCQCQDHSVGCDPVSGQCVCEAGYTGDHCEESKGMRGTVRECCHHEGDSGYLKMARHKQKHCLCDHVSGACVCSPGFTGHLYTACPAGHYGPGCLKICSCHPDASCDPKTGLCICPPGKTGHDCATGKKVFGEKGTLKKNWHQNLFLSSFCDAASSNQSDVLSRPTACPDSFYGLDCGQMCECRNGARCHHITGACLCTAGWAGPHCILGNRSHIIKTGCEGGPRCACLVGTFGQNCSQLCRCSGPQEQCDPVTGKCSCSPGYYGPRCELRCRAGSFGPDCKSRCTCVNGGRCDFRTGTCYCPPGYIGADCSSRCPSGSYGKDCAKLCSCGEGGHCHAVTGVCKCGPGRTGTSCQQACPTGRYGLRCRHVCGCQNGAVCGPVDGSCKCGLGWTGPHCKTACPAGKYGPDCAQPCQCLNNGACSRFTGSCSCTAGYYGHYCQHECPSGFYGANCGLTCDCKVGQACDHVTGKCLCPPGYDGLQCERPCAGGTFGLNCAKPCDCADVASCDPSTGRCHCPSGRWGQKCEKSCDGGRFGPGCSLPCRCFQGSRCDRVNGRCLCPPDRLGLFCREKPLLLNLQPCPTHTPKEFQL</sequence>